<dbReference type="RefSeq" id="WP_127694820.1">
    <property type="nucleotide sequence ID" value="NZ_SACQ01000006.1"/>
</dbReference>
<keyword evidence="3" id="KW-1185">Reference proteome</keyword>
<dbReference type="EMBL" id="SACQ01000006">
    <property type="protein sequence ID" value="RVU30035.1"/>
    <property type="molecule type" value="Genomic_DNA"/>
</dbReference>
<name>A0A437Q6A7_9GAMM</name>
<feature type="signal peptide" evidence="1">
    <location>
        <begin position="1"/>
        <end position="24"/>
    </location>
</feature>
<dbReference type="AlphaFoldDB" id="A0A437Q6A7"/>
<proteinExistence type="predicted"/>
<accession>A0A437Q6A7</accession>
<keyword evidence="1" id="KW-0732">Signal</keyword>
<reference evidence="2 3" key="1">
    <citation type="submission" date="2019-01" db="EMBL/GenBank/DDBJ databases">
        <authorList>
            <person name="Chen W.-M."/>
        </authorList>
    </citation>
    <scope>NUCLEOTIDE SEQUENCE [LARGE SCALE GENOMIC DNA]</scope>
    <source>
        <strain evidence="2 3">HPM-16</strain>
    </source>
</reference>
<dbReference type="Proteomes" id="UP000282818">
    <property type="component" value="Unassembled WGS sequence"/>
</dbReference>
<protein>
    <submittedName>
        <fullName evidence="2">Uncharacterized protein</fullName>
    </submittedName>
</protein>
<comment type="caution">
    <text evidence="2">The sequence shown here is derived from an EMBL/GenBank/DDBJ whole genome shotgun (WGS) entry which is preliminary data.</text>
</comment>
<gene>
    <name evidence="2" type="ORF">EOE65_13330</name>
</gene>
<evidence type="ECO:0000256" key="1">
    <source>
        <dbReference type="SAM" id="SignalP"/>
    </source>
</evidence>
<evidence type="ECO:0000313" key="3">
    <source>
        <dbReference type="Proteomes" id="UP000282818"/>
    </source>
</evidence>
<evidence type="ECO:0000313" key="2">
    <source>
        <dbReference type="EMBL" id="RVU30035.1"/>
    </source>
</evidence>
<feature type="chain" id="PRO_5019461310" evidence="1">
    <location>
        <begin position="25"/>
        <end position="463"/>
    </location>
</feature>
<organism evidence="2 3">
    <name type="scientific">Neptunomonas marina</name>
    <dbReference type="NCBI Taxonomy" id="1815562"/>
    <lineage>
        <taxon>Bacteria</taxon>
        <taxon>Pseudomonadati</taxon>
        <taxon>Pseudomonadota</taxon>
        <taxon>Gammaproteobacteria</taxon>
        <taxon>Oceanospirillales</taxon>
        <taxon>Oceanospirillaceae</taxon>
        <taxon>Neptunomonas</taxon>
    </lineage>
</organism>
<sequence>MSTAFTMRRMLCALMFVIAPFASAVNVSSNDRGEVLLFPLYTAQNGWDTYLNLFTQGGLVHIKFRSAQTGEVLDSFHIYGGAASTFRASLSTIAPGKTVMRVAEGQCVIGGQVGSEVLHQGGVGTDLPLSADIGFIEVFATGLIMNGMQPEYGRTGFSCAEYAANWATNGRWQTHPDADMDAAGYTAQIHGTVNFVNVTQGLSSANHATALTNTGARFTHQHPTRNTLDLTQTQGGIEAVAQALHVTGISNVMDHSSDVNAYTEWVVTYPLVGYGYEKPYTVQQDGEGLNCGGWTVISDTNELGSVRSGGIISSDGSSTDFYPIRTLDSIVPAPSLAPFFCEAANIQYLQHLQPRHPNSSSLSTASNRLGFVSAVAWQSWFTQVSFEFERPEDGELPVYPDRRHVPQAPTNVTYHPMKHPVIGFRLTSYENGTLNGGGTLANYSFLTPHTFGCDSKDGQRCKD</sequence>